<dbReference type="AlphaFoldDB" id="A0A1I5RT66"/>
<protein>
    <submittedName>
        <fullName evidence="1">Pput_2613-like deaminase</fullName>
    </submittedName>
</protein>
<reference evidence="1 2" key="1">
    <citation type="submission" date="2016-10" db="EMBL/GenBank/DDBJ databases">
        <authorList>
            <person name="de Groot N.N."/>
        </authorList>
    </citation>
    <scope>NUCLEOTIDE SEQUENCE [LARGE SCALE GENOMIC DNA]</scope>
    <source>
        <strain evidence="2">E92,LMG 26720,CCM 7988</strain>
    </source>
</reference>
<sequence>MWPGEGLWNKFISWLNSTPSESNKRIGEIYSRTAYNRHTRTPQTNGQIVVNAFASSIQVISQEYRGGLGLTRGVLRSRSQQIPHVETVRGGVRRTGPIGVDENHHNANVRIVNSDNQTVKAERIVSGNMTAEEKSLGFPLNTLASHTEARAVNNNENMSLLNVSGNQMIITGQQAPCPSCRGKMNQVSIQTGTPIIYQWREGGETLTWTSKIKPQ</sequence>
<proteinExistence type="predicted"/>
<dbReference type="STRING" id="1079859.SAMN04515674_104233"/>
<accession>A0A1I5RT66</accession>
<organism evidence="1 2">
    <name type="scientific">Pseudarcicella hirudinis</name>
    <dbReference type="NCBI Taxonomy" id="1079859"/>
    <lineage>
        <taxon>Bacteria</taxon>
        <taxon>Pseudomonadati</taxon>
        <taxon>Bacteroidota</taxon>
        <taxon>Cytophagia</taxon>
        <taxon>Cytophagales</taxon>
        <taxon>Flectobacillaceae</taxon>
        <taxon>Pseudarcicella</taxon>
    </lineage>
</organism>
<evidence type="ECO:0000313" key="2">
    <source>
        <dbReference type="Proteomes" id="UP000199306"/>
    </source>
</evidence>
<name>A0A1I5RT66_9BACT</name>
<evidence type="ECO:0000313" key="1">
    <source>
        <dbReference type="EMBL" id="SFP61715.1"/>
    </source>
</evidence>
<dbReference type="InterPro" id="IPR027472">
    <property type="entry name" value="Pput2613-NH3ase"/>
</dbReference>
<dbReference type="Proteomes" id="UP000199306">
    <property type="component" value="Unassembled WGS sequence"/>
</dbReference>
<dbReference type="OrthoDB" id="9182053at2"/>
<gene>
    <name evidence="1" type="ORF">SAMN04515674_104233</name>
</gene>
<dbReference type="RefSeq" id="WP_092015672.1">
    <property type="nucleotide sequence ID" value="NZ_FOXH01000004.1"/>
</dbReference>
<keyword evidence="2" id="KW-1185">Reference proteome</keyword>
<dbReference type="Pfam" id="PF14427">
    <property type="entry name" value="Pput2613-deam"/>
    <property type="match status" value="1"/>
</dbReference>
<dbReference type="EMBL" id="FOXH01000004">
    <property type="protein sequence ID" value="SFP61715.1"/>
    <property type="molecule type" value="Genomic_DNA"/>
</dbReference>